<name>A0ACC0Z7R7_9ROSI</name>
<accession>A0ACC0Z7R7</accession>
<gene>
    <name evidence="1" type="ORF">Pint_04912</name>
</gene>
<proteinExistence type="predicted"/>
<organism evidence="1 2">
    <name type="scientific">Pistacia integerrima</name>
    <dbReference type="NCBI Taxonomy" id="434235"/>
    <lineage>
        <taxon>Eukaryota</taxon>
        <taxon>Viridiplantae</taxon>
        <taxon>Streptophyta</taxon>
        <taxon>Embryophyta</taxon>
        <taxon>Tracheophyta</taxon>
        <taxon>Spermatophyta</taxon>
        <taxon>Magnoliopsida</taxon>
        <taxon>eudicotyledons</taxon>
        <taxon>Gunneridae</taxon>
        <taxon>Pentapetalae</taxon>
        <taxon>rosids</taxon>
        <taxon>malvids</taxon>
        <taxon>Sapindales</taxon>
        <taxon>Anacardiaceae</taxon>
        <taxon>Pistacia</taxon>
    </lineage>
</organism>
<sequence>MASFSSETLPCINGDDFMNNGVDVLKLNSVSLMSLLEESHCEEYDKQQLDNLIRSLEAEINPKTVIIEDQESVIEGQDCSESSLYVDDYDFAWDNIELVTSSSISSDEFNLYMDSCNQMDGIVDFGGVSDDNSQLYYGCYSSAWHETDDIMICQ</sequence>
<evidence type="ECO:0000313" key="2">
    <source>
        <dbReference type="Proteomes" id="UP001163603"/>
    </source>
</evidence>
<reference evidence="2" key="1">
    <citation type="journal article" date="2023" name="G3 (Bethesda)">
        <title>Genome assembly and association tests identify interacting loci associated with vigor, precocity, and sex in interspecific pistachio rootstocks.</title>
        <authorList>
            <person name="Palmer W."/>
            <person name="Jacygrad E."/>
            <person name="Sagayaradj S."/>
            <person name="Cavanaugh K."/>
            <person name="Han R."/>
            <person name="Bertier L."/>
            <person name="Beede B."/>
            <person name="Kafkas S."/>
            <person name="Golino D."/>
            <person name="Preece J."/>
            <person name="Michelmore R."/>
        </authorList>
    </citation>
    <scope>NUCLEOTIDE SEQUENCE [LARGE SCALE GENOMIC DNA]</scope>
</reference>
<comment type="caution">
    <text evidence="1">The sequence shown here is derived from an EMBL/GenBank/DDBJ whole genome shotgun (WGS) entry which is preliminary data.</text>
</comment>
<keyword evidence="2" id="KW-1185">Reference proteome</keyword>
<evidence type="ECO:0000313" key="1">
    <source>
        <dbReference type="EMBL" id="KAJ0046272.1"/>
    </source>
</evidence>
<dbReference type="EMBL" id="CM047738">
    <property type="protein sequence ID" value="KAJ0046272.1"/>
    <property type="molecule type" value="Genomic_DNA"/>
</dbReference>
<protein>
    <submittedName>
        <fullName evidence="1">Uncharacterized protein</fullName>
    </submittedName>
</protein>
<dbReference type="Proteomes" id="UP001163603">
    <property type="component" value="Chromosome 3"/>
</dbReference>